<keyword evidence="1" id="KW-0175">Coiled coil</keyword>
<keyword evidence="3" id="KW-1185">Reference proteome</keyword>
<evidence type="ECO:0000256" key="1">
    <source>
        <dbReference type="SAM" id="Coils"/>
    </source>
</evidence>
<protein>
    <submittedName>
        <fullName evidence="2">DUF3783 domain-containing protein</fullName>
    </submittedName>
</protein>
<dbReference type="Pfam" id="PF12646">
    <property type="entry name" value="DUF3783"/>
    <property type="match status" value="1"/>
</dbReference>
<organism evidence="2 3">
    <name type="scientific">Sellimonas intestinalis</name>
    <dbReference type="NCBI Taxonomy" id="1653434"/>
    <lineage>
        <taxon>Bacteria</taxon>
        <taxon>Bacillati</taxon>
        <taxon>Bacillota</taxon>
        <taxon>Clostridia</taxon>
        <taxon>Lachnospirales</taxon>
        <taxon>Lachnospiraceae</taxon>
        <taxon>Sellimonas</taxon>
    </lineage>
</organism>
<dbReference type="EMBL" id="QVLX01000003">
    <property type="protein sequence ID" value="RGE87673.1"/>
    <property type="molecule type" value="Genomic_DNA"/>
</dbReference>
<accession>A0A3E3K2B4</accession>
<dbReference type="Proteomes" id="UP000261080">
    <property type="component" value="Unassembled WGS sequence"/>
</dbReference>
<evidence type="ECO:0000313" key="3">
    <source>
        <dbReference type="Proteomes" id="UP000261080"/>
    </source>
</evidence>
<proteinExistence type="predicted"/>
<reference evidence="2 3" key="1">
    <citation type="submission" date="2018-08" db="EMBL/GenBank/DDBJ databases">
        <title>A genome reference for cultivated species of the human gut microbiota.</title>
        <authorList>
            <person name="Zou Y."/>
            <person name="Xue W."/>
            <person name="Luo G."/>
        </authorList>
    </citation>
    <scope>NUCLEOTIDE SEQUENCE [LARGE SCALE GENOMIC DNA]</scope>
    <source>
        <strain evidence="2 3">AF37-2AT</strain>
    </source>
</reference>
<dbReference type="AlphaFoldDB" id="A0A3E3K2B4"/>
<name>A0A3E3K2B4_9FIRM</name>
<dbReference type="InterPro" id="IPR016621">
    <property type="entry name" value="UCP014543"/>
</dbReference>
<sequence length="160" mass="18499">MFLLAFRVTVKGTEKEKENNMRESVLLMNFKDKKQLKGIQMIAFLLKVKIRMVGERDFLQPIGYLAGVEGIAPSEETFTGEAPEHEIMVFAGVSDAKLQRMLTEIRRNGIRKVEHKAILTPTNVHWNTIELYEELEQERQAMEAAAREREHVDVKERSDL</sequence>
<evidence type="ECO:0000313" key="2">
    <source>
        <dbReference type="EMBL" id="RGE87673.1"/>
    </source>
</evidence>
<gene>
    <name evidence="2" type="ORF">DW016_05985</name>
</gene>
<comment type="caution">
    <text evidence="2">The sequence shown here is derived from an EMBL/GenBank/DDBJ whole genome shotgun (WGS) entry which is preliminary data.</text>
</comment>
<feature type="coiled-coil region" evidence="1">
    <location>
        <begin position="128"/>
        <end position="155"/>
    </location>
</feature>